<dbReference type="RefSeq" id="WP_380063401.1">
    <property type="nucleotide sequence ID" value="NZ_JBHSEI010000017.1"/>
</dbReference>
<keyword evidence="3" id="KW-1185">Reference proteome</keyword>
<sequence>MSDLHYLLALLTAAAALYAPLTLRGTARRLHYRDRPLFWRAPLPMGTLALSLLAALLLLWTFLAPEPQPELLWPGATLALLAASAAWWTGLEPQRLVRHR</sequence>
<evidence type="ECO:0000256" key="1">
    <source>
        <dbReference type="SAM" id="Phobius"/>
    </source>
</evidence>
<keyword evidence="1" id="KW-0472">Membrane</keyword>
<organism evidence="2 3">
    <name type="scientific">Deinococcus hohokamensis</name>
    <dbReference type="NCBI Taxonomy" id="309883"/>
    <lineage>
        <taxon>Bacteria</taxon>
        <taxon>Thermotogati</taxon>
        <taxon>Deinococcota</taxon>
        <taxon>Deinococci</taxon>
        <taxon>Deinococcales</taxon>
        <taxon>Deinococcaceae</taxon>
        <taxon>Deinococcus</taxon>
    </lineage>
</organism>
<proteinExistence type="predicted"/>
<feature type="transmembrane region" description="Helical" evidence="1">
    <location>
        <begin position="6"/>
        <end position="23"/>
    </location>
</feature>
<dbReference type="Proteomes" id="UP001595952">
    <property type="component" value="Unassembled WGS sequence"/>
</dbReference>
<dbReference type="EMBL" id="JBHSEI010000017">
    <property type="protein sequence ID" value="MFC4640418.1"/>
    <property type="molecule type" value="Genomic_DNA"/>
</dbReference>
<name>A0ABV9IF27_9DEIO</name>
<accession>A0ABV9IF27</accession>
<reference evidence="3" key="1">
    <citation type="journal article" date="2019" name="Int. J. Syst. Evol. Microbiol.">
        <title>The Global Catalogue of Microorganisms (GCM) 10K type strain sequencing project: providing services to taxonomists for standard genome sequencing and annotation.</title>
        <authorList>
            <consortium name="The Broad Institute Genomics Platform"/>
            <consortium name="The Broad Institute Genome Sequencing Center for Infectious Disease"/>
            <person name="Wu L."/>
            <person name="Ma J."/>
        </authorList>
    </citation>
    <scope>NUCLEOTIDE SEQUENCE [LARGE SCALE GENOMIC DNA]</scope>
    <source>
        <strain evidence="3">CCUG 55995</strain>
    </source>
</reference>
<feature type="transmembrane region" description="Helical" evidence="1">
    <location>
        <begin position="43"/>
        <end position="65"/>
    </location>
</feature>
<evidence type="ECO:0000313" key="3">
    <source>
        <dbReference type="Proteomes" id="UP001595952"/>
    </source>
</evidence>
<gene>
    <name evidence="2" type="ORF">ACFO0D_18975</name>
</gene>
<feature type="transmembrane region" description="Helical" evidence="1">
    <location>
        <begin position="71"/>
        <end position="91"/>
    </location>
</feature>
<comment type="caution">
    <text evidence="2">The sequence shown here is derived from an EMBL/GenBank/DDBJ whole genome shotgun (WGS) entry which is preliminary data.</text>
</comment>
<protein>
    <submittedName>
        <fullName evidence="2">Uncharacterized protein</fullName>
    </submittedName>
</protein>
<evidence type="ECO:0000313" key="2">
    <source>
        <dbReference type="EMBL" id="MFC4640418.1"/>
    </source>
</evidence>
<keyword evidence="1" id="KW-0812">Transmembrane</keyword>
<keyword evidence="1" id="KW-1133">Transmembrane helix</keyword>